<feature type="transmembrane region" description="Helical" evidence="1">
    <location>
        <begin position="106"/>
        <end position="133"/>
    </location>
</feature>
<feature type="transmembrane region" description="Helical" evidence="1">
    <location>
        <begin position="177"/>
        <end position="195"/>
    </location>
</feature>
<keyword evidence="3" id="KW-1185">Reference proteome</keyword>
<evidence type="ECO:0000256" key="1">
    <source>
        <dbReference type="SAM" id="Phobius"/>
    </source>
</evidence>
<feature type="transmembrane region" description="Helical" evidence="1">
    <location>
        <begin position="25"/>
        <end position="51"/>
    </location>
</feature>
<comment type="caution">
    <text evidence="2">The sequence shown here is derived from an EMBL/GenBank/DDBJ whole genome shotgun (WGS) entry which is preliminary data.</text>
</comment>
<dbReference type="Pfam" id="PF04854">
    <property type="entry name" value="DUF624"/>
    <property type="match status" value="1"/>
</dbReference>
<keyword evidence="1" id="KW-0812">Transmembrane</keyword>
<reference evidence="3" key="1">
    <citation type="journal article" date="2019" name="Int. J. Syst. Evol. Microbiol.">
        <title>The Global Catalogue of Microorganisms (GCM) 10K type strain sequencing project: providing services to taxonomists for standard genome sequencing and annotation.</title>
        <authorList>
            <consortium name="The Broad Institute Genomics Platform"/>
            <consortium name="The Broad Institute Genome Sequencing Center for Infectious Disease"/>
            <person name="Wu L."/>
            <person name="Ma J."/>
        </authorList>
    </citation>
    <scope>NUCLEOTIDE SEQUENCE [LARGE SCALE GENOMIC DNA]</scope>
    <source>
        <strain evidence="3">TISTR 1858</strain>
    </source>
</reference>
<keyword evidence="1" id="KW-0472">Membrane</keyword>
<evidence type="ECO:0000313" key="3">
    <source>
        <dbReference type="Proteomes" id="UP001597451"/>
    </source>
</evidence>
<dbReference type="InterPro" id="IPR006938">
    <property type="entry name" value="DUF624"/>
</dbReference>
<dbReference type="Proteomes" id="UP001597451">
    <property type="component" value="Unassembled WGS sequence"/>
</dbReference>
<accession>A0ABW5PWN9</accession>
<dbReference type="RefSeq" id="WP_379560419.1">
    <property type="nucleotide sequence ID" value="NZ_JBHUMX010000006.1"/>
</dbReference>
<feature type="transmembrane region" description="Helical" evidence="1">
    <location>
        <begin position="145"/>
        <end position="171"/>
    </location>
</feature>
<name>A0ABW5PWN9_9BACI</name>
<gene>
    <name evidence="2" type="ORF">ACFSUN_03015</name>
</gene>
<evidence type="ECO:0000313" key="2">
    <source>
        <dbReference type="EMBL" id="MFD2627763.1"/>
    </source>
</evidence>
<sequence>MQHSGFIGGYYQVSLWITRLAYLNILWISFTLAGLGVLGIFPATAAMFAVVRKWTRDEDEIPITATFWKAFKKEFLQANKMGYCLLLIGYALIQQLQILWRQEDMMYVLAGFGVLLLVFLYAIVLLYAFPVFAHFQLSVLNYIKWPVIIGIVHPLLTIVLAVALFFIYTIVYATVPAVLFFFGGSITAYILTWGAGKTFAKYESKVAPT</sequence>
<organism evidence="2 3">
    <name type="scientific">Oceanobacillus kapialis</name>
    <dbReference type="NCBI Taxonomy" id="481353"/>
    <lineage>
        <taxon>Bacteria</taxon>
        <taxon>Bacillati</taxon>
        <taxon>Bacillota</taxon>
        <taxon>Bacilli</taxon>
        <taxon>Bacillales</taxon>
        <taxon>Bacillaceae</taxon>
        <taxon>Oceanobacillus</taxon>
    </lineage>
</organism>
<protein>
    <submittedName>
        <fullName evidence="2">YesL family protein</fullName>
    </submittedName>
</protein>
<keyword evidence="1" id="KW-1133">Transmembrane helix</keyword>
<dbReference type="EMBL" id="JBHUMX010000006">
    <property type="protein sequence ID" value="MFD2627763.1"/>
    <property type="molecule type" value="Genomic_DNA"/>
</dbReference>
<feature type="transmembrane region" description="Helical" evidence="1">
    <location>
        <begin position="81"/>
        <end position="100"/>
    </location>
</feature>
<proteinExistence type="predicted"/>